<proteinExistence type="inferred from homology"/>
<dbReference type="PANTHER" id="PTHR30629">
    <property type="entry name" value="PROPHAGE INTEGRASE"/>
    <property type="match status" value="1"/>
</dbReference>
<dbReference type="AlphaFoldDB" id="A0A850H6I7"/>
<dbReference type="GO" id="GO:0015074">
    <property type="term" value="P:DNA integration"/>
    <property type="evidence" value="ECO:0007669"/>
    <property type="project" value="UniProtKB-KW"/>
</dbReference>
<dbReference type="GO" id="GO:0003677">
    <property type="term" value="F:DNA binding"/>
    <property type="evidence" value="ECO:0007669"/>
    <property type="project" value="UniProtKB-KW"/>
</dbReference>
<dbReference type="Gene3D" id="3.30.160.390">
    <property type="entry name" value="Integrase, DNA-binding domain"/>
    <property type="match status" value="1"/>
</dbReference>
<dbReference type="PROSITE" id="PS51898">
    <property type="entry name" value="TYR_RECOMBINASE"/>
    <property type="match status" value="1"/>
</dbReference>
<evidence type="ECO:0000256" key="1">
    <source>
        <dbReference type="ARBA" id="ARBA00008857"/>
    </source>
</evidence>
<accession>A0A850H6I7</accession>
<evidence type="ECO:0000256" key="2">
    <source>
        <dbReference type="ARBA" id="ARBA00022908"/>
    </source>
</evidence>
<comment type="caution">
    <text evidence="7">The sequence shown here is derived from an EMBL/GenBank/DDBJ whole genome shotgun (WGS) entry which is preliminary data.</text>
</comment>
<dbReference type="EMBL" id="JABWTA010000001">
    <property type="protein sequence ID" value="NVE93389.1"/>
    <property type="molecule type" value="Genomic_DNA"/>
</dbReference>
<feature type="region of interest" description="Disordered" evidence="5">
    <location>
        <begin position="1"/>
        <end position="22"/>
    </location>
</feature>
<feature type="domain" description="Tyr recombinase" evidence="6">
    <location>
        <begin position="186"/>
        <end position="366"/>
    </location>
</feature>
<name>A0A850H6I7_9SPHN</name>
<keyword evidence="4" id="KW-0233">DNA recombination</keyword>
<dbReference type="InterPro" id="IPR010998">
    <property type="entry name" value="Integrase_recombinase_N"/>
</dbReference>
<keyword evidence="3" id="KW-0238">DNA-binding</keyword>
<dbReference type="InterPro" id="IPR025166">
    <property type="entry name" value="Integrase_DNA_bind_dom"/>
</dbReference>
<sequence>MLTETKIASIKPPKSGQDEYPDHKVTGLRLRVGTSGKKTWTLRKRVGSKVINRKIGTYPATKLAGARVAAENVLEALERDGSTDGIDRTFGEVAALWIERVAKDKNKAWRLQERQLEAHVYPNWKERKITAITRRDVRELIGGLEGKVLPNRILALVKVIFGWAASEDFIDNSPADHVRKAKVEKARDRVLKIEEIAAIWRASDALGYPMGPWLKTLTLTAQRRTEVARMRWDDIDLIEATWTIAADETKADRKQLVPLSGLAIGILEAQPRMGEFVFTTNGETPVSAFARSKSLLDKFIAAIGEPIADWRFHDLRRTAATEMGRLGVAPFLIERVLNHAEKGVTRRVYDLYDHAAEKRHALETWAAEIDRVVNGERCENVVRLNG</sequence>
<dbReference type="Pfam" id="PF13356">
    <property type="entry name" value="Arm-DNA-bind_3"/>
    <property type="match status" value="1"/>
</dbReference>
<dbReference type="SUPFAM" id="SSF56349">
    <property type="entry name" value="DNA breaking-rejoining enzymes"/>
    <property type="match status" value="1"/>
</dbReference>
<comment type="similarity">
    <text evidence="1">Belongs to the 'phage' integrase family.</text>
</comment>
<dbReference type="InterPro" id="IPR013762">
    <property type="entry name" value="Integrase-like_cat_sf"/>
</dbReference>
<evidence type="ECO:0000256" key="5">
    <source>
        <dbReference type="SAM" id="MobiDB-lite"/>
    </source>
</evidence>
<reference evidence="7 8" key="1">
    <citation type="submission" date="2020-06" db="EMBL/GenBank/DDBJ databases">
        <title>Altererythrobacter lutimaris sp. nov., a marine bacterium isolated from a tidal flat.</title>
        <authorList>
            <person name="Kim D."/>
            <person name="Yoo Y."/>
            <person name="Kim J.-J."/>
        </authorList>
    </citation>
    <scope>NUCLEOTIDE SEQUENCE [LARGE SCALE GENOMIC DNA]</scope>
    <source>
        <strain evidence="7 8">JGD-16</strain>
    </source>
</reference>
<dbReference type="PANTHER" id="PTHR30629:SF2">
    <property type="entry name" value="PROPHAGE INTEGRASE INTS-RELATED"/>
    <property type="match status" value="1"/>
</dbReference>
<dbReference type="GO" id="GO:0006310">
    <property type="term" value="P:DNA recombination"/>
    <property type="evidence" value="ECO:0007669"/>
    <property type="project" value="UniProtKB-KW"/>
</dbReference>
<dbReference type="Pfam" id="PF00589">
    <property type="entry name" value="Phage_integrase"/>
    <property type="match status" value="1"/>
</dbReference>
<evidence type="ECO:0000256" key="3">
    <source>
        <dbReference type="ARBA" id="ARBA00023125"/>
    </source>
</evidence>
<dbReference type="InterPro" id="IPR050808">
    <property type="entry name" value="Phage_Integrase"/>
</dbReference>
<dbReference type="Gene3D" id="1.10.443.10">
    <property type="entry name" value="Intergrase catalytic core"/>
    <property type="match status" value="1"/>
</dbReference>
<gene>
    <name evidence="7" type="ORF">HUO12_00595</name>
</gene>
<evidence type="ECO:0000256" key="4">
    <source>
        <dbReference type="ARBA" id="ARBA00023172"/>
    </source>
</evidence>
<keyword evidence="8" id="KW-1185">Reference proteome</keyword>
<evidence type="ECO:0000313" key="7">
    <source>
        <dbReference type="EMBL" id="NVE93389.1"/>
    </source>
</evidence>
<dbReference type="InterPro" id="IPR011010">
    <property type="entry name" value="DNA_brk_join_enz"/>
</dbReference>
<keyword evidence="2" id="KW-0229">DNA integration</keyword>
<dbReference type="CDD" id="cd00801">
    <property type="entry name" value="INT_P4_C"/>
    <property type="match status" value="1"/>
</dbReference>
<dbReference type="Proteomes" id="UP000546031">
    <property type="component" value="Unassembled WGS sequence"/>
</dbReference>
<evidence type="ECO:0000313" key="8">
    <source>
        <dbReference type="Proteomes" id="UP000546031"/>
    </source>
</evidence>
<evidence type="ECO:0000259" key="6">
    <source>
        <dbReference type="PROSITE" id="PS51898"/>
    </source>
</evidence>
<organism evidence="7 8">
    <name type="scientific">Altererythrobacter lutimaris</name>
    <dbReference type="NCBI Taxonomy" id="2743979"/>
    <lineage>
        <taxon>Bacteria</taxon>
        <taxon>Pseudomonadati</taxon>
        <taxon>Pseudomonadota</taxon>
        <taxon>Alphaproteobacteria</taxon>
        <taxon>Sphingomonadales</taxon>
        <taxon>Erythrobacteraceae</taxon>
        <taxon>Altererythrobacter</taxon>
    </lineage>
</organism>
<dbReference type="Gene3D" id="1.10.150.130">
    <property type="match status" value="1"/>
</dbReference>
<dbReference type="RefSeq" id="WP_176271760.1">
    <property type="nucleotide sequence ID" value="NZ_JABWTA010000001.1"/>
</dbReference>
<protein>
    <submittedName>
        <fullName evidence="7">Tyrosine-type recombinase/integrase</fullName>
    </submittedName>
</protein>
<dbReference type="InterPro" id="IPR038488">
    <property type="entry name" value="Integrase_DNA-bd_sf"/>
</dbReference>
<dbReference type="InterPro" id="IPR002104">
    <property type="entry name" value="Integrase_catalytic"/>
</dbReference>